<gene>
    <name evidence="1" type="ORF">QFC22_003683</name>
</gene>
<dbReference type="EMBL" id="JASBWU010000009">
    <property type="protein sequence ID" value="KAJ9119191.1"/>
    <property type="molecule type" value="Genomic_DNA"/>
</dbReference>
<evidence type="ECO:0000313" key="2">
    <source>
        <dbReference type="Proteomes" id="UP001243375"/>
    </source>
</evidence>
<keyword evidence="2" id="KW-1185">Reference proteome</keyword>
<evidence type="ECO:0000313" key="1">
    <source>
        <dbReference type="EMBL" id="KAJ9119191.1"/>
    </source>
</evidence>
<comment type="caution">
    <text evidence="1">The sequence shown here is derived from an EMBL/GenBank/DDBJ whole genome shotgun (WGS) entry which is preliminary data.</text>
</comment>
<accession>A0ACC2X6Y7</accession>
<protein>
    <submittedName>
        <fullName evidence="1">Uncharacterized protein</fullName>
    </submittedName>
</protein>
<reference evidence="1" key="1">
    <citation type="submission" date="2023-04" db="EMBL/GenBank/DDBJ databases">
        <title>Draft Genome sequencing of Naganishia species isolated from polar environments using Oxford Nanopore Technology.</title>
        <authorList>
            <person name="Leo P."/>
            <person name="Venkateswaran K."/>
        </authorList>
    </citation>
    <scope>NUCLEOTIDE SEQUENCE</scope>
    <source>
        <strain evidence="1">MNA-CCFEE 5425</strain>
    </source>
</reference>
<organism evidence="1 2">
    <name type="scientific">Naganishia vaughanmartiniae</name>
    <dbReference type="NCBI Taxonomy" id="1424756"/>
    <lineage>
        <taxon>Eukaryota</taxon>
        <taxon>Fungi</taxon>
        <taxon>Dikarya</taxon>
        <taxon>Basidiomycota</taxon>
        <taxon>Agaricomycotina</taxon>
        <taxon>Tremellomycetes</taxon>
        <taxon>Filobasidiales</taxon>
        <taxon>Filobasidiaceae</taxon>
        <taxon>Naganishia</taxon>
    </lineage>
</organism>
<name>A0ACC2X6Y7_9TREE</name>
<sequence length="895" mass="97015">MSFCFPSWSTAFSPAFHEDAKAMLEGALNKGSKPPVIQGKIEVVELSMGKIVGTRVSQLSRLLLTHITQPPTLTLLEIGDLSLDRFRGIFKLGYQGDAWLEVRCRVQANPLCHNPHLHANPALPMSTPLLASQPLLVPMTLKLSLLNLRAILILVISKSKGITLVFKNDPLQNVDVSSTFDSIEVIRGYLQQEIEGQLREMFREDLPGIIHRLSQKWFAGSGMGGRVEMPYRHESVSIRPDDPGTPVPQRDDEESGPYDPYREREMFPPYNPPESFSAGTAPSTSSAVSPTARRKARSSTSGPSSSNQAPTTPSRRPRLADSPTSYTTFPDIEDYDPTYGMRPEGVPTHSGYEAFGRLWDRAKEEKGKGLGGLMGMSVAGDDWTENEDFEEDWEGEEDAEADEMDELLERRTARDRSQVGSDDVDDEDGDQTSVNAVDASPSLGQRPRTNGYGSQYGASAIPSAPSTMSSWEPRLSHSLNGSASMLARPRIFHAQSQIRAPSESGTIGRTSHINGLGSFVNSGAMSSPAGTAGTAIAGSNTARASSVRSSAGGSTLGLGVARSLLDQRTGSSTGVGKFWVPSAHDGRFHSARPDMGGSGDGARPDLARRHSRTESLPAASHHRQQTTRPPTRLSNVLAVGEQSKPEEEERDGHTALITSPRSTRPLSMPMAPRDNALTLSPSRRARRPSSAYRPFFMNNSPPHAGATRANNGIVLPLNDSVSQLATLSHSNHTLSPYARNHEHIAVRSFPHLLSRANSMHVNTVVTHPHAHMSYHAGPPAPMGAHGGWTGEAKVKAKRKRIFRIGGIPKEDPTEKSAYIEGAAIPDVTRNTSAHPVSGASTPQLYSRDATLYSEKLPVTPPSHRTSHTPGRETVTQKTFNRPALAKRTSYGFPLT</sequence>
<dbReference type="Proteomes" id="UP001243375">
    <property type="component" value="Unassembled WGS sequence"/>
</dbReference>
<proteinExistence type="predicted"/>